<evidence type="ECO:0000313" key="2">
    <source>
        <dbReference type="Proteomes" id="UP001062846"/>
    </source>
</evidence>
<dbReference type="EMBL" id="CM046389">
    <property type="protein sequence ID" value="KAI8566380.1"/>
    <property type="molecule type" value="Genomic_DNA"/>
</dbReference>
<comment type="caution">
    <text evidence="1">The sequence shown here is derived from an EMBL/GenBank/DDBJ whole genome shotgun (WGS) entry which is preliminary data.</text>
</comment>
<name>A0ACC0PLH4_RHOML</name>
<dbReference type="Proteomes" id="UP001062846">
    <property type="component" value="Chromosome 2"/>
</dbReference>
<proteinExistence type="predicted"/>
<reference evidence="1" key="1">
    <citation type="submission" date="2022-02" db="EMBL/GenBank/DDBJ databases">
        <title>Plant Genome Project.</title>
        <authorList>
            <person name="Zhang R.-G."/>
        </authorList>
    </citation>
    <scope>NUCLEOTIDE SEQUENCE</scope>
    <source>
        <strain evidence="1">AT1</strain>
    </source>
</reference>
<evidence type="ECO:0000313" key="1">
    <source>
        <dbReference type="EMBL" id="KAI8566380.1"/>
    </source>
</evidence>
<keyword evidence="2" id="KW-1185">Reference proteome</keyword>
<sequence>MIGTTVQVSDGIVKDWGRTMKASAKEKGDVHFSITLHYDGKLVVAVNSRRYVGDLEDFIDSEADDDEDDRLFDIHVDRNVEWGGLSMGKGKEPMTTSSTQSNDNEESDIEAQSDELASLNGSDGEEGREEHVGFNPTSDMADPKFKVGMIFYTRKVFKAADLRGKYEGRVVVHNVPNVTLGIVGELANDNQSLKTRVQQPKSFQ</sequence>
<protein>
    <submittedName>
        <fullName evidence="1">Uncharacterized protein</fullName>
    </submittedName>
</protein>
<gene>
    <name evidence="1" type="ORF">RHMOL_Rhmol02G0036100</name>
</gene>
<accession>A0ACC0PLH4</accession>
<organism evidence="1 2">
    <name type="scientific">Rhododendron molle</name>
    <name type="common">Chinese azalea</name>
    <name type="synonym">Azalea mollis</name>
    <dbReference type="NCBI Taxonomy" id="49168"/>
    <lineage>
        <taxon>Eukaryota</taxon>
        <taxon>Viridiplantae</taxon>
        <taxon>Streptophyta</taxon>
        <taxon>Embryophyta</taxon>
        <taxon>Tracheophyta</taxon>
        <taxon>Spermatophyta</taxon>
        <taxon>Magnoliopsida</taxon>
        <taxon>eudicotyledons</taxon>
        <taxon>Gunneridae</taxon>
        <taxon>Pentapetalae</taxon>
        <taxon>asterids</taxon>
        <taxon>Ericales</taxon>
        <taxon>Ericaceae</taxon>
        <taxon>Ericoideae</taxon>
        <taxon>Rhodoreae</taxon>
        <taxon>Rhododendron</taxon>
    </lineage>
</organism>